<proteinExistence type="predicted"/>
<gene>
    <name evidence="2" type="ORF">FIV50_02580</name>
</gene>
<dbReference type="Proteomes" id="UP000316125">
    <property type="component" value="Chromosome"/>
</dbReference>
<sequence length="167" mass="18517">MDNPLIYIAVIGAILVLAIFIPRWVRRSTDAAGDRAGRHYATTRLTGILDELGTTLVLHTSETTAREVVDVVVLQQPRKFTRLEGGVYGIRFVEPDDAIVRLDDDEDGARLEVERIREYLGVPNTSEFWADLRSGVSAAAHARGIAVSPGRPIHHRRDEATGTWMSD</sequence>
<dbReference type="RefSeq" id="WP_140036063.1">
    <property type="nucleotide sequence ID" value="NZ_CP041040.1"/>
</dbReference>
<evidence type="ECO:0000313" key="2">
    <source>
        <dbReference type="EMBL" id="QDE33777.1"/>
    </source>
</evidence>
<evidence type="ECO:0000313" key="3">
    <source>
        <dbReference type="Proteomes" id="UP000316125"/>
    </source>
</evidence>
<accession>A0A4Y5YLX1</accession>
<keyword evidence="1" id="KW-1133">Transmembrane helix</keyword>
<organism evidence="2 3">
    <name type="scientific">Microbacterium foliorum</name>
    <dbReference type="NCBI Taxonomy" id="104336"/>
    <lineage>
        <taxon>Bacteria</taxon>
        <taxon>Bacillati</taxon>
        <taxon>Actinomycetota</taxon>
        <taxon>Actinomycetes</taxon>
        <taxon>Micrococcales</taxon>
        <taxon>Microbacteriaceae</taxon>
        <taxon>Microbacterium</taxon>
    </lineage>
</organism>
<name>A0A4Y5YLX1_9MICO</name>
<evidence type="ECO:0000256" key="1">
    <source>
        <dbReference type="SAM" id="Phobius"/>
    </source>
</evidence>
<feature type="transmembrane region" description="Helical" evidence="1">
    <location>
        <begin position="6"/>
        <end position="25"/>
    </location>
</feature>
<dbReference type="AlphaFoldDB" id="A0A4Y5YLX1"/>
<protein>
    <submittedName>
        <fullName evidence="2">Uncharacterized protein</fullName>
    </submittedName>
</protein>
<keyword evidence="1" id="KW-0812">Transmembrane</keyword>
<keyword evidence="1" id="KW-0472">Membrane</keyword>
<dbReference type="EMBL" id="CP041040">
    <property type="protein sequence ID" value="QDE33777.1"/>
    <property type="molecule type" value="Genomic_DNA"/>
</dbReference>
<dbReference type="OrthoDB" id="5071374at2"/>
<reference evidence="2 3" key="1">
    <citation type="submission" date="2019-06" db="EMBL/GenBank/DDBJ databases">
        <title>Complete genome of Microbacterium foliorum M2.</title>
        <authorList>
            <person name="Cao G."/>
        </authorList>
    </citation>
    <scope>NUCLEOTIDE SEQUENCE [LARGE SCALE GENOMIC DNA]</scope>
    <source>
        <strain evidence="2 3">M2</strain>
    </source>
</reference>